<evidence type="ECO:0008006" key="4">
    <source>
        <dbReference type="Google" id="ProtNLM"/>
    </source>
</evidence>
<dbReference type="AlphaFoldDB" id="A0A6G8PUU5"/>
<dbReference type="EMBL" id="CP045121">
    <property type="protein sequence ID" value="QIN77685.1"/>
    <property type="molecule type" value="Genomic_DNA"/>
</dbReference>
<feature type="transmembrane region" description="Helical" evidence="1">
    <location>
        <begin position="218"/>
        <end position="235"/>
    </location>
</feature>
<feature type="transmembrane region" description="Helical" evidence="1">
    <location>
        <begin position="177"/>
        <end position="206"/>
    </location>
</feature>
<protein>
    <recommendedName>
        <fullName evidence="4">Oligosaccharide repeat unit polymerase</fullName>
    </recommendedName>
</protein>
<accession>A0A6G8PUU5</accession>
<dbReference type="Proteomes" id="UP000502706">
    <property type="component" value="Chromosome"/>
</dbReference>
<name>A0A6G8PUU5_9ACTN</name>
<feature type="transmembrane region" description="Helical" evidence="1">
    <location>
        <begin position="108"/>
        <end position="134"/>
    </location>
</feature>
<feature type="transmembrane region" description="Helical" evidence="1">
    <location>
        <begin position="360"/>
        <end position="378"/>
    </location>
</feature>
<keyword evidence="1" id="KW-1133">Transmembrane helix</keyword>
<evidence type="ECO:0000313" key="2">
    <source>
        <dbReference type="EMBL" id="QIN77685.1"/>
    </source>
</evidence>
<organism evidence="2 3">
    <name type="scientific">Rubrobacter marinus</name>
    <dbReference type="NCBI Taxonomy" id="2653852"/>
    <lineage>
        <taxon>Bacteria</taxon>
        <taxon>Bacillati</taxon>
        <taxon>Actinomycetota</taxon>
        <taxon>Rubrobacteria</taxon>
        <taxon>Rubrobacterales</taxon>
        <taxon>Rubrobacteraceae</taxon>
        <taxon>Rubrobacter</taxon>
    </lineage>
</organism>
<reference evidence="2 3" key="1">
    <citation type="submission" date="2019-10" db="EMBL/GenBank/DDBJ databases">
        <title>Rubrobacter sp nov SCSIO 52915 isolated from a deep-sea sediment in the South China Sea.</title>
        <authorList>
            <person name="Chen R.W."/>
        </authorList>
    </citation>
    <scope>NUCLEOTIDE SEQUENCE [LARGE SCALE GENOMIC DNA]</scope>
    <source>
        <strain evidence="2 3">SCSIO 52915</strain>
    </source>
</reference>
<feature type="transmembrane region" description="Helical" evidence="1">
    <location>
        <begin position="62"/>
        <end position="88"/>
    </location>
</feature>
<dbReference type="RefSeq" id="WP_166395363.1">
    <property type="nucleotide sequence ID" value="NZ_CP045121.1"/>
</dbReference>
<feature type="transmembrane region" description="Helical" evidence="1">
    <location>
        <begin position="333"/>
        <end position="353"/>
    </location>
</feature>
<gene>
    <name evidence="2" type="ORF">GBA65_03225</name>
</gene>
<keyword evidence="1" id="KW-0472">Membrane</keyword>
<feature type="transmembrane region" description="Helical" evidence="1">
    <location>
        <begin position="33"/>
        <end position="55"/>
    </location>
</feature>
<proteinExistence type="predicted"/>
<sequence>MSGMDMLLALLLVSLTTAPVIDALRRRGVLSRPEFYLLVALYLYATGGYLTHLILPAGAPSFLLPASALSAHTSYLFSACAVLAVYAGGKLYDAGQIEIGLPPQGSRLLASLALAGCLVALAINIYYFATFGLFSGNFDRVEFIDNFDASGGVRIPYLDIFYAAVAVLALNERWPVSWLALAGLALLHLPVGNRRIVLAALIVVFVAKLLRGSRFSKGAIAAALAAVLVVGIVVGDVRGEGLSALQGLNLQRALLALSEFARPFVTLVYHVENGYEPLYGASLLQGATNSIPSFLLPFDKAPSLGRQFVQIVEGLGVFAGRVPGYGYFPVTEALVNFGPVGVPVFFLLFAWILRWLSAFAVRRGVAFVVPLLCAYMFAFGRGTFGGVVAACLWAFAAGLAIYITAGLLSGGLGRRGGLAVRTRTKAGGE</sequence>
<evidence type="ECO:0000256" key="1">
    <source>
        <dbReference type="SAM" id="Phobius"/>
    </source>
</evidence>
<evidence type="ECO:0000313" key="3">
    <source>
        <dbReference type="Proteomes" id="UP000502706"/>
    </source>
</evidence>
<keyword evidence="3" id="KW-1185">Reference proteome</keyword>
<dbReference type="KEGG" id="rmar:GBA65_03225"/>
<keyword evidence="1" id="KW-0812">Transmembrane</keyword>
<feature type="transmembrane region" description="Helical" evidence="1">
    <location>
        <begin position="384"/>
        <end position="408"/>
    </location>
</feature>